<organism evidence="5 6">
    <name type="scientific">Limosilactobacillus equigenerosi DSM 18793 = JCM 14505</name>
    <dbReference type="NCBI Taxonomy" id="1423742"/>
    <lineage>
        <taxon>Bacteria</taxon>
        <taxon>Bacillati</taxon>
        <taxon>Bacillota</taxon>
        <taxon>Bacilli</taxon>
        <taxon>Lactobacillales</taxon>
        <taxon>Lactobacillaceae</taxon>
        <taxon>Limosilactobacillus</taxon>
    </lineage>
</organism>
<proteinExistence type="predicted"/>
<gene>
    <name evidence="5" type="ORF">FC21_GL001282</name>
</gene>
<dbReference type="AlphaFoldDB" id="A0A0R1UN82"/>
<keyword evidence="3" id="KW-0786">Thiamine pyrophosphate</keyword>
<dbReference type="SUPFAM" id="SSF52922">
    <property type="entry name" value="TK C-terminal domain-like"/>
    <property type="match status" value="1"/>
</dbReference>
<comment type="cofactor">
    <cofactor evidence="1">
        <name>thiamine diphosphate</name>
        <dbReference type="ChEBI" id="CHEBI:58937"/>
    </cofactor>
</comment>
<dbReference type="Gene3D" id="3.40.50.920">
    <property type="match status" value="1"/>
</dbReference>
<comment type="caution">
    <text evidence="5">The sequence shown here is derived from an EMBL/GenBank/DDBJ whole genome shotgun (WGS) entry which is preliminary data.</text>
</comment>
<keyword evidence="6" id="KW-1185">Reference proteome</keyword>
<feature type="domain" description="Transketolase-like pyrimidine-binding" evidence="4">
    <location>
        <begin position="4"/>
        <end position="179"/>
    </location>
</feature>
<evidence type="ECO:0000256" key="2">
    <source>
        <dbReference type="ARBA" id="ARBA00023002"/>
    </source>
</evidence>
<evidence type="ECO:0000256" key="1">
    <source>
        <dbReference type="ARBA" id="ARBA00001964"/>
    </source>
</evidence>
<reference evidence="5 6" key="1">
    <citation type="journal article" date="2015" name="Genome Announc.">
        <title>Expanding the biotechnology potential of lactobacilli through comparative genomics of 213 strains and associated genera.</title>
        <authorList>
            <person name="Sun Z."/>
            <person name="Harris H.M."/>
            <person name="McCann A."/>
            <person name="Guo C."/>
            <person name="Argimon S."/>
            <person name="Zhang W."/>
            <person name="Yang X."/>
            <person name="Jeffery I.B."/>
            <person name="Cooney J.C."/>
            <person name="Kagawa T.F."/>
            <person name="Liu W."/>
            <person name="Song Y."/>
            <person name="Salvetti E."/>
            <person name="Wrobel A."/>
            <person name="Rasinkangas P."/>
            <person name="Parkhill J."/>
            <person name="Rea M.C."/>
            <person name="O'Sullivan O."/>
            <person name="Ritari J."/>
            <person name="Douillard F.P."/>
            <person name="Paul Ross R."/>
            <person name="Yang R."/>
            <person name="Briner A.E."/>
            <person name="Felis G.E."/>
            <person name="de Vos W.M."/>
            <person name="Barrangou R."/>
            <person name="Klaenhammer T.R."/>
            <person name="Caufield P.W."/>
            <person name="Cui Y."/>
            <person name="Zhang H."/>
            <person name="O'Toole P.W."/>
        </authorList>
    </citation>
    <scope>NUCLEOTIDE SEQUENCE [LARGE SCALE GENOMIC DNA]</scope>
    <source>
        <strain evidence="5 6">DSM 18793</strain>
    </source>
</reference>
<dbReference type="InterPro" id="IPR009014">
    <property type="entry name" value="Transketo_C/PFOR_II"/>
</dbReference>
<dbReference type="PANTHER" id="PTHR43257">
    <property type="entry name" value="PYRUVATE DEHYDROGENASE E1 COMPONENT BETA SUBUNIT"/>
    <property type="match status" value="1"/>
</dbReference>
<dbReference type="OrthoDB" id="9771835at2"/>
<dbReference type="Proteomes" id="UP000051084">
    <property type="component" value="Unassembled WGS sequence"/>
</dbReference>
<evidence type="ECO:0000313" key="5">
    <source>
        <dbReference type="EMBL" id="KRL94665.1"/>
    </source>
</evidence>
<keyword evidence="2" id="KW-0560">Oxidoreductase</keyword>
<dbReference type="InterPro" id="IPR029061">
    <property type="entry name" value="THDP-binding"/>
</dbReference>
<dbReference type="InterPro" id="IPR005475">
    <property type="entry name" value="Transketolase-like_Pyr-bd"/>
</dbReference>
<dbReference type="FunFam" id="3.40.50.920:FF:000001">
    <property type="entry name" value="Pyruvate dehydrogenase E1 beta subunit"/>
    <property type="match status" value="1"/>
</dbReference>
<protein>
    <submittedName>
        <fullName evidence="5">Pyruvate dehydrogenase complex E1 component beta subunit</fullName>
    </submittedName>
</protein>
<dbReference type="SMART" id="SM00861">
    <property type="entry name" value="Transket_pyr"/>
    <property type="match status" value="1"/>
</dbReference>
<dbReference type="RefSeq" id="WP_054653626.1">
    <property type="nucleotide sequence ID" value="NZ_AZGC01000030.1"/>
</dbReference>
<dbReference type="STRING" id="417373.GCA_001570685_01385"/>
<evidence type="ECO:0000313" key="6">
    <source>
        <dbReference type="Proteomes" id="UP000051084"/>
    </source>
</evidence>
<dbReference type="SUPFAM" id="SSF52518">
    <property type="entry name" value="Thiamin diphosphate-binding fold (THDP-binding)"/>
    <property type="match status" value="1"/>
</dbReference>
<accession>A0A0R1UN82</accession>
<name>A0A0R1UN82_9LACO</name>
<sequence>MAKITMVKAVTDALDEELARDPKVEVFGEDVGKNGGVFRATDGLQARYGEDRVYDTPLAESGIIALANGLATQGFRPVPEIQFSGFIFEAFDEIAGQMARQRFRHSGSRTYPVTIRSPFGGGVNAIELHSDDFSGLLAQIPGLRVVVPSDPYDAKGLLISSIRSDDPVFFLEHLKLYRSFRQEVPDEAYTVPLDKAAVKREGKDVSIITYGYMVRESLAAAEELAKEGIDVEVLDLRTISPLDEEAILATVKKTGRVVLVQEAPWQGGVSGQVAALIAQEGVLSLDAPIGRVAAPDTPYPVSAAEGAWLPNKQDIIDEVRATVNF</sequence>
<dbReference type="CDD" id="cd07036">
    <property type="entry name" value="TPP_PYR_E1-PDHc-beta_like"/>
    <property type="match status" value="1"/>
</dbReference>
<dbReference type="Pfam" id="PF02779">
    <property type="entry name" value="Transket_pyr"/>
    <property type="match status" value="1"/>
</dbReference>
<dbReference type="PATRIC" id="fig|1423742.4.peg.1329"/>
<dbReference type="GO" id="GO:0016491">
    <property type="term" value="F:oxidoreductase activity"/>
    <property type="evidence" value="ECO:0007669"/>
    <property type="project" value="UniProtKB-KW"/>
</dbReference>
<evidence type="ECO:0000256" key="3">
    <source>
        <dbReference type="ARBA" id="ARBA00023052"/>
    </source>
</evidence>
<dbReference type="FunFam" id="3.40.50.970:FF:000001">
    <property type="entry name" value="Pyruvate dehydrogenase E1 beta subunit"/>
    <property type="match status" value="1"/>
</dbReference>
<dbReference type="Pfam" id="PF02780">
    <property type="entry name" value="Transketolase_C"/>
    <property type="match status" value="1"/>
</dbReference>
<dbReference type="PANTHER" id="PTHR43257:SF2">
    <property type="entry name" value="PYRUVATE DEHYDROGENASE E1 COMPONENT SUBUNIT BETA"/>
    <property type="match status" value="1"/>
</dbReference>
<evidence type="ECO:0000259" key="4">
    <source>
        <dbReference type="SMART" id="SM00861"/>
    </source>
</evidence>
<keyword evidence="5" id="KW-0670">Pyruvate</keyword>
<dbReference type="InterPro" id="IPR033248">
    <property type="entry name" value="Transketolase_C"/>
</dbReference>
<dbReference type="EMBL" id="AZGC01000030">
    <property type="protein sequence ID" value="KRL94665.1"/>
    <property type="molecule type" value="Genomic_DNA"/>
</dbReference>
<dbReference type="Gene3D" id="3.40.50.970">
    <property type="match status" value="1"/>
</dbReference>